<keyword evidence="2" id="KW-1133">Transmembrane helix</keyword>
<dbReference type="Proteomes" id="UP001141253">
    <property type="component" value="Chromosome 2"/>
</dbReference>
<reference evidence="3" key="1">
    <citation type="submission" date="2022-10" db="EMBL/GenBank/DDBJ databases">
        <authorList>
            <person name="Hyden B.L."/>
            <person name="Feng K."/>
            <person name="Yates T."/>
            <person name="Jawdy S."/>
            <person name="Smart L.B."/>
            <person name="Muchero W."/>
        </authorList>
    </citation>
    <scope>NUCLEOTIDE SEQUENCE</scope>
    <source>
        <tissue evidence="3">Shoot tip</tissue>
    </source>
</reference>
<proteinExistence type="predicted"/>
<keyword evidence="2" id="KW-0812">Transmembrane</keyword>
<name>A0ABQ9C0D4_9ROSI</name>
<organism evidence="3 4">
    <name type="scientific">Salix suchowensis</name>
    <dbReference type="NCBI Taxonomy" id="1278906"/>
    <lineage>
        <taxon>Eukaryota</taxon>
        <taxon>Viridiplantae</taxon>
        <taxon>Streptophyta</taxon>
        <taxon>Embryophyta</taxon>
        <taxon>Tracheophyta</taxon>
        <taxon>Spermatophyta</taxon>
        <taxon>Magnoliopsida</taxon>
        <taxon>eudicotyledons</taxon>
        <taxon>Gunneridae</taxon>
        <taxon>Pentapetalae</taxon>
        <taxon>rosids</taxon>
        <taxon>fabids</taxon>
        <taxon>Malpighiales</taxon>
        <taxon>Salicaceae</taxon>
        <taxon>Saliceae</taxon>
        <taxon>Salix</taxon>
    </lineage>
</organism>
<feature type="compositionally biased region" description="Low complexity" evidence="1">
    <location>
        <begin position="37"/>
        <end position="47"/>
    </location>
</feature>
<comment type="caution">
    <text evidence="3">The sequence shown here is derived from an EMBL/GenBank/DDBJ whole genome shotgun (WGS) entry which is preliminary data.</text>
</comment>
<dbReference type="EMBL" id="JAPFFI010000006">
    <property type="protein sequence ID" value="KAJ6392300.1"/>
    <property type="molecule type" value="Genomic_DNA"/>
</dbReference>
<feature type="transmembrane region" description="Helical" evidence="2">
    <location>
        <begin position="63"/>
        <end position="85"/>
    </location>
</feature>
<gene>
    <name evidence="3" type="ORF">OIU77_026118</name>
</gene>
<evidence type="ECO:0000313" key="4">
    <source>
        <dbReference type="Proteomes" id="UP001141253"/>
    </source>
</evidence>
<feature type="region of interest" description="Disordered" evidence="1">
    <location>
        <begin position="28"/>
        <end position="53"/>
    </location>
</feature>
<sequence>MQFIYYRAMSLPCHFLLSQRKLLTSVKKKKIEPPTQPQHQHPAQIQPKKLKIERKDKNSRNSLPLSILFSFQVILTLLTTSIVLLQETISLQVGPFNGERVGEVIAKKVKSI</sequence>
<evidence type="ECO:0000256" key="1">
    <source>
        <dbReference type="SAM" id="MobiDB-lite"/>
    </source>
</evidence>
<protein>
    <submittedName>
        <fullName evidence="3">Uncharacterized protein</fullName>
    </submittedName>
</protein>
<accession>A0ABQ9C0D4</accession>
<evidence type="ECO:0000256" key="2">
    <source>
        <dbReference type="SAM" id="Phobius"/>
    </source>
</evidence>
<keyword evidence="4" id="KW-1185">Reference proteome</keyword>
<keyword evidence="2" id="KW-0472">Membrane</keyword>
<evidence type="ECO:0000313" key="3">
    <source>
        <dbReference type="EMBL" id="KAJ6392300.1"/>
    </source>
</evidence>
<reference evidence="3" key="2">
    <citation type="journal article" date="2023" name="Int. J. Mol. Sci.">
        <title>De Novo Assembly and Annotation of 11 Diverse Shrub Willow (Salix) Genomes Reveals Novel Gene Organization in Sex-Linked Regions.</title>
        <authorList>
            <person name="Hyden B."/>
            <person name="Feng K."/>
            <person name="Yates T.B."/>
            <person name="Jawdy S."/>
            <person name="Cereghino C."/>
            <person name="Smart L.B."/>
            <person name="Muchero W."/>
        </authorList>
    </citation>
    <scope>NUCLEOTIDE SEQUENCE</scope>
    <source>
        <tissue evidence="3">Shoot tip</tissue>
    </source>
</reference>